<organism>
    <name type="scientific">Ixodes scapularis</name>
    <name type="common">Black-legged tick</name>
    <name type="synonym">Deer tick</name>
    <dbReference type="NCBI Taxonomy" id="6945"/>
    <lineage>
        <taxon>Eukaryota</taxon>
        <taxon>Metazoa</taxon>
        <taxon>Ecdysozoa</taxon>
        <taxon>Arthropoda</taxon>
        <taxon>Chelicerata</taxon>
        <taxon>Arachnida</taxon>
        <taxon>Acari</taxon>
        <taxon>Parasitiformes</taxon>
        <taxon>Ixodida</taxon>
        <taxon>Ixodoidea</taxon>
        <taxon>Ixodidae</taxon>
        <taxon>Ixodinae</taxon>
        <taxon>Ixodes</taxon>
    </lineage>
</organism>
<accession>B7P8E7</accession>
<evidence type="ECO:0000256" key="1">
    <source>
        <dbReference type="SAM" id="Phobius"/>
    </source>
</evidence>
<dbReference type="EnsemblMetazoa" id="ISCW002693-RA">
    <property type="protein sequence ID" value="ISCW002693-PA"/>
    <property type="gene ID" value="ISCW002693"/>
</dbReference>
<feature type="transmembrane region" description="Helical" evidence="1">
    <location>
        <begin position="17"/>
        <end position="40"/>
    </location>
</feature>
<dbReference type="InParanoid" id="B7P8E7"/>
<evidence type="ECO:0000313" key="4">
    <source>
        <dbReference type="Proteomes" id="UP000001555"/>
    </source>
</evidence>
<dbReference type="HOGENOM" id="CLU_3108726_0_0_1"/>
<keyword evidence="4" id="KW-1185">Reference proteome</keyword>
<gene>
    <name evidence="2" type="ORF">IscW_ISCW002693</name>
</gene>
<proteinExistence type="predicted"/>
<keyword evidence="1" id="KW-1133">Transmembrane helix</keyword>
<keyword evidence="1" id="KW-0472">Membrane</keyword>
<name>B7P8E7_IXOSC</name>
<dbReference type="VEuPathDB" id="VectorBase:ISCW002693"/>
<protein>
    <submittedName>
        <fullName evidence="2 3">Uncharacterized protein</fullName>
    </submittedName>
</protein>
<reference evidence="2 4" key="1">
    <citation type="submission" date="2008-03" db="EMBL/GenBank/DDBJ databases">
        <title>Annotation of Ixodes scapularis.</title>
        <authorList>
            <consortium name="Ixodes scapularis Genome Project Consortium"/>
            <person name="Caler E."/>
            <person name="Hannick L.I."/>
            <person name="Bidwell S."/>
            <person name="Joardar V."/>
            <person name="Thiagarajan M."/>
            <person name="Amedeo P."/>
            <person name="Galinsky K.J."/>
            <person name="Schobel S."/>
            <person name="Inman J."/>
            <person name="Hostetler J."/>
            <person name="Miller J."/>
            <person name="Hammond M."/>
            <person name="Megy K."/>
            <person name="Lawson D."/>
            <person name="Kodira C."/>
            <person name="Sutton G."/>
            <person name="Meyer J."/>
            <person name="Hill C.A."/>
            <person name="Birren B."/>
            <person name="Nene V."/>
            <person name="Collins F."/>
            <person name="Alarcon-Chaidez F."/>
            <person name="Wikel S."/>
            <person name="Strausberg R."/>
        </authorList>
    </citation>
    <scope>NUCLEOTIDE SEQUENCE [LARGE SCALE GENOMIC DNA]</scope>
    <source>
        <strain evidence="4">Wikel</strain>
        <strain evidence="2">Wikel colony</strain>
    </source>
</reference>
<evidence type="ECO:0000313" key="3">
    <source>
        <dbReference type="EnsemblMetazoa" id="ISCW002693-PA"/>
    </source>
</evidence>
<dbReference type="PaxDb" id="6945-B7P8E7"/>
<dbReference type="Proteomes" id="UP000001555">
    <property type="component" value="Unassembled WGS sequence"/>
</dbReference>
<reference evidence="3" key="2">
    <citation type="submission" date="2020-05" db="UniProtKB">
        <authorList>
            <consortium name="EnsemblMetazoa"/>
        </authorList>
    </citation>
    <scope>IDENTIFICATION</scope>
    <source>
        <strain evidence="3">wikel</strain>
    </source>
</reference>
<sequence length="51" mass="5363">METISSFRDEEHSTFKIIVVAVVIITLLATVLAIVAYAVLLDSAGGNVNGT</sequence>
<dbReference type="AlphaFoldDB" id="B7P8E7"/>
<dbReference type="EMBL" id="ABJB010657033">
    <property type="status" value="NOT_ANNOTATED_CDS"/>
    <property type="molecule type" value="Genomic_DNA"/>
</dbReference>
<keyword evidence="1" id="KW-0812">Transmembrane</keyword>
<dbReference type="EMBL" id="DS656848">
    <property type="protein sequence ID" value="EEC02869.1"/>
    <property type="molecule type" value="Genomic_DNA"/>
</dbReference>
<evidence type="ECO:0000313" key="2">
    <source>
        <dbReference type="EMBL" id="EEC02869.1"/>
    </source>
</evidence>